<feature type="domain" description="Carrier" evidence="5">
    <location>
        <begin position="13"/>
        <end position="88"/>
    </location>
</feature>
<keyword evidence="2" id="KW-0596">Phosphopantetheine</keyword>
<dbReference type="FunFam" id="3.40.50.980:FF:000001">
    <property type="entry name" value="Non-ribosomal peptide synthetase"/>
    <property type="match status" value="1"/>
</dbReference>
<reference evidence="6 9" key="2">
    <citation type="submission" date="2019-07" db="EMBL/GenBank/DDBJ databases">
        <title>Whole genome shotgun sequence of Myxococcus fulvus NBRC 100333.</title>
        <authorList>
            <person name="Hosoyama A."/>
            <person name="Uohara A."/>
            <person name="Ohji S."/>
            <person name="Ichikawa N."/>
        </authorList>
    </citation>
    <scope>NUCLEOTIDE SEQUENCE [LARGE SCALE GENOMIC DNA]</scope>
    <source>
        <strain evidence="6 9">NBRC 100333</strain>
    </source>
</reference>
<dbReference type="GO" id="GO:0003824">
    <property type="term" value="F:catalytic activity"/>
    <property type="evidence" value="ECO:0007669"/>
    <property type="project" value="InterPro"/>
</dbReference>
<dbReference type="Gene3D" id="3.30.300.30">
    <property type="match status" value="1"/>
</dbReference>
<feature type="domain" description="Carrier" evidence="5">
    <location>
        <begin position="1078"/>
        <end position="1153"/>
    </location>
</feature>
<dbReference type="OrthoDB" id="9757540at2"/>
<dbReference type="Gene3D" id="1.10.1200.10">
    <property type="entry name" value="ACP-like"/>
    <property type="match status" value="2"/>
</dbReference>
<dbReference type="Gene3D" id="3.30.559.10">
    <property type="entry name" value="Chloramphenicol acetyltransferase-like domain"/>
    <property type="match status" value="2"/>
</dbReference>
<organism evidence="6 9">
    <name type="scientific">Myxococcus fulvus</name>
    <dbReference type="NCBI Taxonomy" id="33"/>
    <lineage>
        <taxon>Bacteria</taxon>
        <taxon>Pseudomonadati</taxon>
        <taxon>Myxococcota</taxon>
        <taxon>Myxococcia</taxon>
        <taxon>Myxococcales</taxon>
        <taxon>Cystobacterineae</taxon>
        <taxon>Myxococcaceae</taxon>
        <taxon>Myxococcus</taxon>
    </lineage>
</organism>
<dbReference type="CDD" id="cd19531">
    <property type="entry name" value="LCL_NRPS-like"/>
    <property type="match status" value="2"/>
</dbReference>
<feature type="region of interest" description="Disordered" evidence="4">
    <location>
        <begin position="1057"/>
        <end position="1079"/>
    </location>
</feature>
<evidence type="ECO:0000256" key="3">
    <source>
        <dbReference type="ARBA" id="ARBA00022553"/>
    </source>
</evidence>
<dbReference type="FunFam" id="3.30.559.10:FF:000012">
    <property type="entry name" value="Non-ribosomal peptide synthetase"/>
    <property type="match status" value="1"/>
</dbReference>
<sequence length="1608" mass="177718">MTLASANTGSNQSPRTQTEQVLRELWSVLLEVEQVGVHDDFFQLGGHSLIATQLVSRINEIFQLRLPLPSIFDAPTIAQLASAIDASRGATTSGKDLKLRPGVRTSQAPLSYSQERLWFMEQLHPGQATHNIPLSYRITSALDVGVLQRALDEVLRRHESLRVTFASTESGPVARISPPGAFPLSVIDLGHLSADTREEEASRLATEQAHTPIDVRTGPIIRGTLLKLGAREHRLLLTMHHIVSDGWSVGVLLRELRTHYEDFAAGRASSLPELPVRYADFAAWQRQWLPAQAEERLLPYWRKRLAQAPALLSLPADRPRPPLQRFQGARRTFHIREETALAVDALCRQERATLFMTLLAGFCALLHRYSGQEDLLVGSPISGRIRPEVEGLIGFFVNTLTLRNDLSGNPRFVELLARVRETTLGAFAHQELPFEKLVESLQPERTLSHAQLVQVMFVLQKAPALEEDPSASLQLSALAEPWETDTGTSKCDLVLYMARSADGLRATFEYDTDLFDEARIERMAGHLQVMLEAVAADPHQRLSALPLLTPAERNQVLRDWNSASADFPRDVCVHELFSRQAARTPDAIAVSYNGKDLTYRELDARSNQLAWHLRSLGVGPEVLVGLCVERSADLVVSMLGILKAGGAYLPLEASYPTERLSFMLQDSRVSLLLVHASRLQQLPPFAGPVVRIDEEREAIARCSELPGVSTVCSDNLAYVIYTSGSTGRPKGSAILHRGISALLFQTNFVRFSPKDRVAQASNASFDPSTFEIWGALLHGARLVGITADPAREPHELAAQIRDEAITVMFVTTAVLHLLARQIPEAFRDVHTLVFGGEAADPLALREVLRHGPPRRLLNGYGPTECTVFSTFHAIDSPPPLGQPVPIGRPITNGPVYLLDEHLRPVPVGVPGELYVAGERLGRGYFHRPELTARTYVPDPFGTQPGGRLYKTGDLGRYLANGRIEYLGRADLQVKIRGFRVELGEVEESLRQHPSVEDSTVVALEVGGDRKLAAYLVARGQAPAQSSLRAWLRERLPEHMVPASFTVLPALPLTPNGKVDRRALPSPEAPQGEASTHQAPRTFTEETLCRMWASLLGMARVGIHDNFFHLGGHSLLATQVVSRVRAELGVEVSLRTLFAAPTVADLALHVSRAEPPVTLARPVPPLRKVSREGALRVSFAQERLWRFFQRAPESSAYNIPRAFRLKGRVEARHLEAAFQGLIARHETLRVTYSEEDGVPLQHLQPSMDFPFREVDLRGREDREEEARRLMLESALRPFDLTRGPLLHGMLLRMEDEEHLLFCCMHHITADGWSMGVMSRELSRLYTASVTGGAHGLPPLVIQYPDYAAWQRDWLSGAELKERLGFWQKALAGAPTRLDLPTDKPRPSVRTFNGRNLAVALGVERSQALNALCRQEQVTPFMALLAVFGAVLARNAGQEEVVIGSPIANRLRPELEPLIGMFVNGLCLRVNLQGRPAFRELLQRVREETLAGYAHQEVPLDQVMASLGVELPANRPPVFQAMFVLQNAPTAPLELPGLTVLNEPVNRGSVTYEMTLALTETPEGFSGILEFNTDLFEPATAARIHADLLKSLDAALADPDASLGPETRAG</sequence>
<accession>A0A511T892</accession>
<dbReference type="InterPro" id="IPR023213">
    <property type="entry name" value="CAT-like_dom_sf"/>
</dbReference>
<evidence type="ECO:0000256" key="2">
    <source>
        <dbReference type="ARBA" id="ARBA00022450"/>
    </source>
</evidence>
<dbReference type="EMBL" id="FOIB01000010">
    <property type="protein sequence ID" value="SEU34130.1"/>
    <property type="molecule type" value="Genomic_DNA"/>
</dbReference>
<dbReference type="PANTHER" id="PTHR45527">
    <property type="entry name" value="NONRIBOSOMAL PEPTIDE SYNTHETASE"/>
    <property type="match status" value="1"/>
</dbReference>
<evidence type="ECO:0000259" key="5">
    <source>
        <dbReference type="PROSITE" id="PS50075"/>
    </source>
</evidence>
<dbReference type="InterPro" id="IPR009081">
    <property type="entry name" value="PP-bd_ACP"/>
</dbReference>
<dbReference type="RefSeq" id="WP_074957667.1">
    <property type="nucleotide sequence ID" value="NZ_BJXR01000038.1"/>
</dbReference>
<dbReference type="InterPro" id="IPR020845">
    <property type="entry name" value="AMP-binding_CS"/>
</dbReference>
<dbReference type="EMBL" id="BJXR01000038">
    <property type="protein sequence ID" value="GEN10396.1"/>
    <property type="molecule type" value="Genomic_DNA"/>
</dbReference>
<dbReference type="Pfam" id="PF00668">
    <property type="entry name" value="Condensation"/>
    <property type="match status" value="2"/>
</dbReference>
<dbReference type="GO" id="GO:0031177">
    <property type="term" value="F:phosphopantetheine binding"/>
    <property type="evidence" value="ECO:0007669"/>
    <property type="project" value="InterPro"/>
</dbReference>
<proteinExistence type="predicted"/>
<dbReference type="InterPro" id="IPR001242">
    <property type="entry name" value="Condensation_dom"/>
</dbReference>
<dbReference type="InterPro" id="IPR025110">
    <property type="entry name" value="AMP-bd_C"/>
</dbReference>
<dbReference type="STRING" id="1334629.MFUL124B02_13390"/>
<dbReference type="NCBIfam" id="TIGR01733">
    <property type="entry name" value="AA-adenyl-dom"/>
    <property type="match status" value="1"/>
</dbReference>
<dbReference type="SMART" id="SM00823">
    <property type="entry name" value="PKS_PP"/>
    <property type="match status" value="2"/>
</dbReference>
<dbReference type="FunFam" id="3.40.50.12780:FF:000012">
    <property type="entry name" value="Non-ribosomal peptide synthetase"/>
    <property type="match status" value="1"/>
</dbReference>
<keyword evidence="8" id="KW-1185">Reference proteome</keyword>
<dbReference type="InterPro" id="IPR045851">
    <property type="entry name" value="AMP-bd_C_sf"/>
</dbReference>
<name>A0A511T892_MYXFU</name>
<dbReference type="InterPro" id="IPR000873">
    <property type="entry name" value="AMP-dep_synth/lig_dom"/>
</dbReference>
<dbReference type="InterPro" id="IPR010071">
    <property type="entry name" value="AA_adenyl_dom"/>
</dbReference>
<evidence type="ECO:0000313" key="7">
    <source>
        <dbReference type="EMBL" id="SEU34130.1"/>
    </source>
</evidence>
<dbReference type="InterPro" id="IPR020806">
    <property type="entry name" value="PKS_PP-bd"/>
</dbReference>
<dbReference type="Gene3D" id="3.30.559.30">
    <property type="entry name" value="Nonribosomal peptide synthetase, condensation domain"/>
    <property type="match status" value="2"/>
</dbReference>
<evidence type="ECO:0000313" key="6">
    <source>
        <dbReference type="EMBL" id="GEN10396.1"/>
    </source>
</evidence>
<dbReference type="GO" id="GO:0044550">
    <property type="term" value="P:secondary metabolite biosynthetic process"/>
    <property type="evidence" value="ECO:0007669"/>
    <property type="project" value="UniProtKB-ARBA"/>
</dbReference>
<dbReference type="PROSITE" id="PS00012">
    <property type="entry name" value="PHOSPHOPANTETHEINE"/>
    <property type="match status" value="2"/>
</dbReference>
<dbReference type="FunFam" id="1.10.1200.10:FF:000016">
    <property type="entry name" value="Non-ribosomal peptide synthase"/>
    <property type="match status" value="2"/>
</dbReference>
<dbReference type="GO" id="GO:0072330">
    <property type="term" value="P:monocarboxylic acid biosynthetic process"/>
    <property type="evidence" value="ECO:0007669"/>
    <property type="project" value="UniProtKB-ARBA"/>
</dbReference>
<evidence type="ECO:0000313" key="9">
    <source>
        <dbReference type="Proteomes" id="UP000321514"/>
    </source>
</evidence>
<dbReference type="Pfam" id="PF00550">
    <property type="entry name" value="PP-binding"/>
    <property type="match status" value="2"/>
</dbReference>
<comment type="caution">
    <text evidence="6">The sequence shown here is derived from an EMBL/GenBank/DDBJ whole genome shotgun (WGS) entry which is preliminary data.</text>
</comment>
<dbReference type="SUPFAM" id="SSF52777">
    <property type="entry name" value="CoA-dependent acyltransferases"/>
    <property type="match status" value="4"/>
</dbReference>
<dbReference type="Gene3D" id="2.30.38.10">
    <property type="entry name" value="Luciferase, Domain 3"/>
    <property type="match status" value="1"/>
</dbReference>
<evidence type="ECO:0000313" key="8">
    <source>
        <dbReference type="Proteomes" id="UP000183760"/>
    </source>
</evidence>
<dbReference type="FunFam" id="2.30.38.10:FF:000001">
    <property type="entry name" value="Non-ribosomal peptide synthetase PvdI"/>
    <property type="match status" value="1"/>
</dbReference>
<evidence type="ECO:0000256" key="1">
    <source>
        <dbReference type="ARBA" id="ARBA00001957"/>
    </source>
</evidence>
<dbReference type="SUPFAM" id="SSF56801">
    <property type="entry name" value="Acetyl-CoA synthetase-like"/>
    <property type="match status" value="1"/>
</dbReference>
<dbReference type="PROSITE" id="PS50075">
    <property type="entry name" value="CARRIER"/>
    <property type="match status" value="2"/>
</dbReference>
<dbReference type="CDD" id="cd12117">
    <property type="entry name" value="A_NRPS_Srf_like"/>
    <property type="match status" value="1"/>
</dbReference>
<dbReference type="Pfam" id="PF13193">
    <property type="entry name" value="AMP-binding_C"/>
    <property type="match status" value="1"/>
</dbReference>
<dbReference type="GO" id="GO:0005829">
    <property type="term" value="C:cytosol"/>
    <property type="evidence" value="ECO:0007669"/>
    <property type="project" value="TreeGrafter"/>
</dbReference>
<dbReference type="FunFam" id="3.30.300.30:FF:000010">
    <property type="entry name" value="Enterobactin synthetase component F"/>
    <property type="match status" value="1"/>
</dbReference>
<evidence type="ECO:0000256" key="4">
    <source>
        <dbReference type="SAM" id="MobiDB-lite"/>
    </source>
</evidence>
<dbReference type="Pfam" id="PF00501">
    <property type="entry name" value="AMP-binding"/>
    <property type="match status" value="1"/>
</dbReference>
<dbReference type="PROSITE" id="PS00455">
    <property type="entry name" value="AMP_BINDING"/>
    <property type="match status" value="1"/>
</dbReference>
<dbReference type="Proteomes" id="UP000321514">
    <property type="component" value="Unassembled WGS sequence"/>
</dbReference>
<dbReference type="Gene3D" id="3.40.50.980">
    <property type="match status" value="2"/>
</dbReference>
<dbReference type="PANTHER" id="PTHR45527:SF1">
    <property type="entry name" value="FATTY ACID SYNTHASE"/>
    <property type="match status" value="1"/>
</dbReference>
<keyword evidence="3" id="KW-0597">Phosphoprotein</keyword>
<reference evidence="7 8" key="1">
    <citation type="submission" date="2016-10" db="EMBL/GenBank/DDBJ databases">
        <authorList>
            <person name="Varghese N."/>
            <person name="Submissions S."/>
        </authorList>
    </citation>
    <scope>NUCLEOTIDE SEQUENCE [LARGE SCALE GENOMIC DNA]</scope>
    <source>
        <strain evidence="7 8">DSM 16525</strain>
    </source>
</reference>
<dbReference type="InterPro" id="IPR006162">
    <property type="entry name" value="Ppantetheine_attach_site"/>
</dbReference>
<gene>
    <name evidence="6" type="ORF">MFU01_54330</name>
    <name evidence="7" type="ORF">SAMN05443572_1104</name>
</gene>
<dbReference type="SUPFAM" id="SSF47336">
    <property type="entry name" value="ACP-like"/>
    <property type="match status" value="2"/>
</dbReference>
<protein>
    <submittedName>
        <fullName evidence="7">Amino acid adenylation domain-containing protein</fullName>
    </submittedName>
</protein>
<dbReference type="InterPro" id="IPR036736">
    <property type="entry name" value="ACP-like_sf"/>
</dbReference>
<dbReference type="Proteomes" id="UP000183760">
    <property type="component" value="Unassembled WGS sequence"/>
</dbReference>
<dbReference type="GO" id="GO:0043041">
    <property type="term" value="P:amino acid activation for nonribosomal peptide biosynthetic process"/>
    <property type="evidence" value="ECO:0007669"/>
    <property type="project" value="TreeGrafter"/>
</dbReference>
<comment type="cofactor">
    <cofactor evidence="1">
        <name>pantetheine 4'-phosphate</name>
        <dbReference type="ChEBI" id="CHEBI:47942"/>
    </cofactor>
</comment>